<gene>
    <name evidence="4" type="ORF">ACFP90_25350</name>
</gene>
<evidence type="ECO:0000256" key="2">
    <source>
        <dbReference type="SAM" id="Phobius"/>
    </source>
</evidence>
<feature type="transmembrane region" description="Helical" evidence="2">
    <location>
        <begin position="12"/>
        <end position="33"/>
    </location>
</feature>
<evidence type="ECO:0000256" key="1">
    <source>
        <dbReference type="SAM" id="MobiDB-lite"/>
    </source>
</evidence>
<dbReference type="EMBL" id="JBHSWB010000003">
    <property type="protein sequence ID" value="MFC6663366.1"/>
    <property type="molecule type" value="Genomic_DNA"/>
</dbReference>
<dbReference type="PROSITE" id="PS50887">
    <property type="entry name" value="GGDEF"/>
    <property type="match status" value="1"/>
</dbReference>
<sequence length="338" mass="36229">MSLPTRSPRHQLQRALCPLLTALPLATLLLGLVGGAATNVAQAGAFLALLGLTALLNHRWCGWGSALFLLVMPLWLVWFVQAPGFGATFLPGVTGYGAVLILLSAFCAVWFPVRGVAVFVLYGAAVAALGFPRSPLDWLGMVWFLLVALLVGFALAWLLGCADQMVRQLGSAARRDPLTGLGNRRAFEEALRAAWTRHPGTLALALIDVDGLKTVNDERGHAAGDQVLQLFAQGLQTHLPATHGLYRIGGDEYVALCTRRGVDALHRAIEAATAQVRQQGFPLVGASVGVACSTETAAPETLLTLADGRMYRDKHRKYPARSRPRTRGPWEEQAATLG</sequence>
<dbReference type="RefSeq" id="WP_380059160.1">
    <property type="nucleotide sequence ID" value="NZ_JBHSWB010000003.1"/>
</dbReference>
<accession>A0ABW1ZSL9</accession>
<dbReference type="InterPro" id="IPR043128">
    <property type="entry name" value="Rev_trsase/Diguanyl_cyclase"/>
</dbReference>
<keyword evidence="2" id="KW-0812">Transmembrane</keyword>
<keyword evidence="2" id="KW-0472">Membrane</keyword>
<feature type="transmembrane region" description="Helical" evidence="2">
    <location>
        <begin position="138"/>
        <end position="159"/>
    </location>
</feature>
<keyword evidence="2" id="KW-1133">Transmembrane helix</keyword>
<dbReference type="InterPro" id="IPR029787">
    <property type="entry name" value="Nucleotide_cyclase"/>
</dbReference>
<dbReference type="SMART" id="SM00267">
    <property type="entry name" value="GGDEF"/>
    <property type="match status" value="1"/>
</dbReference>
<feature type="transmembrane region" description="Helical" evidence="2">
    <location>
        <begin position="116"/>
        <end position="132"/>
    </location>
</feature>
<feature type="transmembrane region" description="Helical" evidence="2">
    <location>
        <begin position="93"/>
        <end position="111"/>
    </location>
</feature>
<feature type="compositionally biased region" description="Basic residues" evidence="1">
    <location>
        <begin position="314"/>
        <end position="326"/>
    </location>
</feature>
<comment type="caution">
    <text evidence="4">The sequence shown here is derived from an EMBL/GenBank/DDBJ whole genome shotgun (WGS) entry which is preliminary data.</text>
</comment>
<evidence type="ECO:0000313" key="5">
    <source>
        <dbReference type="Proteomes" id="UP001596317"/>
    </source>
</evidence>
<dbReference type="Pfam" id="PF00990">
    <property type="entry name" value="GGDEF"/>
    <property type="match status" value="1"/>
</dbReference>
<dbReference type="Proteomes" id="UP001596317">
    <property type="component" value="Unassembled WGS sequence"/>
</dbReference>
<feature type="transmembrane region" description="Helical" evidence="2">
    <location>
        <begin position="63"/>
        <end position="81"/>
    </location>
</feature>
<dbReference type="CDD" id="cd01949">
    <property type="entry name" value="GGDEF"/>
    <property type="match status" value="1"/>
</dbReference>
<feature type="transmembrane region" description="Helical" evidence="2">
    <location>
        <begin position="39"/>
        <end position="56"/>
    </location>
</feature>
<feature type="region of interest" description="Disordered" evidence="1">
    <location>
        <begin position="314"/>
        <end position="338"/>
    </location>
</feature>
<dbReference type="InterPro" id="IPR050469">
    <property type="entry name" value="Diguanylate_Cyclase"/>
</dbReference>
<dbReference type="NCBIfam" id="TIGR00254">
    <property type="entry name" value="GGDEF"/>
    <property type="match status" value="1"/>
</dbReference>
<organism evidence="4 5">
    <name type="scientific">Deinococcus multiflagellatus</name>
    <dbReference type="NCBI Taxonomy" id="1656887"/>
    <lineage>
        <taxon>Bacteria</taxon>
        <taxon>Thermotogati</taxon>
        <taxon>Deinococcota</taxon>
        <taxon>Deinococci</taxon>
        <taxon>Deinococcales</taxon>
        <taxon>Deinococcaceae</taxon>
        <taxon>Deinococcus</taxon>
    </lineage>
</organism>
<dbReference type="InterPro" id="IPR000160">
    <property type="entry name" value="GGDEF_dom"/>
</dbReference>
<reference evidence="5" key="1">
    <citation type="journal article" date="2019" name="Int. J. Syst. Evol. Microbiol.">
        <title>The Global Catalogue of Microorganisms (GCM) 10K type strain sequencing project: providing services to taxonomists for standard genome sequencing and annotation.</title>
        <authorList>
            <consortium name="The Broad Institute Genomics Platform"/>
            <consortium name="The Broad Institute Genome Sequencing Center for Infectious Disease"/>
            <person name="Wu L."/>
            <person name="Ma J."/>
        </authorList>
    </citation>
    <scope>NUCLEOTIDE SEQUENCE [LARGE SCALE GENOMIC DNA]</scope>
    <source>
        <strain evidence="5">CCUG 63830</strain>
    </source>
</reference>
<feature type="domain" description="GGDEF" evidence="3">
    <location>
        <begin position="200"/>
        <end position="329"/>
    </location>
</feature>
<name>A0ABW1ZSL9_9DEIO</name>
<proteinExistence type="predicted"/>
<dbReference type="Gene3D" id="3.30.70.270">
    <property type="match status" value="1"/>
</dbReference>
<dbReference type="PANTHER" id="PTHR45138:SF24">
    <property type="entry name" value="DIGUANYLATE CYCLASE DGCC-RELATED"/>
    <property type="match status" value="1"/>
</dbReference>
<dbReference type="SUPFAM" id="SSF55073">
    <property type="entry name" value="Nucleotide cyclase"/>
    <property type="match status" value="1"/>
</dbReference>
<dbReference type="PANTHER" id="PTHR45138">
    <property type="entry name" value="REGULATORY COMPONENTS OF SENSORY TRANSDUCTION SYSTEM"/>
    <property type="match status" value="1"/>
</dbReference>
<evidence type="ECO:0000259" key="3">
    <source>
        <dbReference type="PROSITE" id="PS50887"/>
    </source>
</evidence>
<protein>
    <submittedName>
        <fullName evidence="4">GGDEF domain-containing protein</fullName>
    </submittedName>
</protein>
<keyword evidence="5" id="KW-1185">Reference proteome</keyword>
<evidence type="ECO:0000313" key="4">
    <source>
        <dbReference type="EMBL" id="MFC6663366.1"/>
    </source>
</evidence>